<comment type="subcellular location">
    <subcellularLocation>
        <location evidence="1">Cell membrane</location>
        <topology evidence="1">Multi-pass membrane protein</topology>
    </subcellularLocation>
</comment>
<evidence type="ECO:0000256" key="5">
    <source>
        <dbReference type="ARBA" id="ARBA00022692"/>
    </source>
</evidence>
<feature type="transmembrane region" description="Helical" evidence="8">
    <location>
        <begin position="250"/>
        <end position="283"/>
    </location>
</feature>
<dbReference type="RefSeq" id="WP_370877830.1">
    <property type="nucleotide sequence ID" value="NZ_JABWGX010000012.1"/>
</dbReference>
<feature type="transmembrane region" description="Helical" evidence="8">
    <location>
        <begin position="106"/>
        <end position="126"/>
    </location>
</feature>
<feature type="transmembrane region" description="Helical" evidence="8">
    <location>
        <begin position="295"/>
        <end position="316"/>
    </location>
</feature>
<dbReference type="Proteomes" id="UP001241747">
    <property type="component" value="Unassembled WGS sequence"/>
</dbReference>
<dbReference type="SUPFAM" id="SSF81345">
    <property type="entry name" value="ABC transporter involved in vitamin B12 uptake, BtuC"/>
    <property type="match status" value="1"/>
</dbReference>
<feature type="transmembrane region" description="Helical" evidence="8">
    <location>
        <begin position="132"/>
        <end position="153"/>
    </location>
</feature>
<feature type="transmembrane region" description="Helical" evidence="8">
    <location>
        <begin position="322"/>
        <end position="340"/>
    </location>
</feature>
<dbReference type="Gene3D" id="1.10.3470.10">
    <property type="entry name" value="ABC transporter involved in vitamin B12 uptake, BtuC"/>
    <property type="match status" value="1"/>
</dbReference>
<reference evidence="9 10" key="1">
    <citation type="submission" date="2023-07" db="EMBL/GenBank/DDBJ databases">
        <title>Genomic Encyclopedia of Type Strains, Phase IV (KMG-IV): sequencing the most valuable type-strain genomes for metagenomic binning, comparative biology and taxonomic classification.</title>
        <authorList>
            <person name="Goeker M."/>
        </authorList>
    </citation>
    <scope>NUCLEOTIDE SEQUENCE [LARGE SCALE GENOMIC DNA]</scope>
    <source>
        <strain evidence="9 10">DSM 3770</strain>
    </source>
</reference>
<comment type="caution">
    <text evidence="9">The sequence shown here is derived from an EMBL/GenBank/DDBJ whole genome shotgun (WGS) entry which is preliminary data.</text>
</comment>
<evidence type="ECO:0000313" key="9">
    <source>
        <dbReference type="EMBL" id="MDQ0506250.1"/>
    </source>
</evidence>
<evidence type="ECO:0000256" key="3">
    <source>
        <dbReference type="ARBA" id="ARBA00022448"/>
    </source>
</evidence>
<feature type="transmembrane region" description="Helical" evidence="8">
    <location>
        <begin position="77"/>
        <end position="94"/>
    </location>
</feature>
<name>A0ABU0LGQ2_XANAG</name>
<dbReference type="InterPro" id="IPR000522">
    <property type="entry name" value="ABC_transptr_permease_BtuC"/>
</dbReference>
<keyword evidence="3" id="KW-0813">Transport</keyword>
<gene>
    <name evidence="9" type="ORF">QOZ94_003059</name>
</gene>
<keyword evidence="10" id="KW-1185">Reference proteome</keyword>
<keyword evidence="5 8" id="KW-0812">Transmembrane</keyword>
<dbReference type="PANTHER" id="PTHR30472">
    <property type="entry name" value="FERRIC ENTEROBACTIN TRANSPORT SYSTEM PERMEASE PROTEIN"/>
    <property type="match status" value="1"/>
</dbReference>
<dbReference type="Pfam" id="PF01032">
    <property type="entry name" value="FecCD"/>
    <property type="match status" value="1"/>
</dbReference>
<dbReference type="CDD" id="cd06550">
    <property type="entry name" value="TM_ABC_iron-siderophores_like"/>
    <property type="match status" value="1"/>
</dbReference>
<dbReference type="InterPro" id="IPR037294">
    <property type="entry name" value="ABC_BtuC-like"/>
</dbReference>
<feature type="transmembrane region" description="Helical" evidence="8">
    <location>
        <begin position="209"/>
        <end position="230"/>
    </location>
</feature>
<keyword evidence="7 8" id="KW-0472">Membrane</keyword>
<evidence type="ECO:0000256" key="8">
    <source>
        <dbReference type="SAM" id="Phobius"/>
    </source>
</evidence>
<evidence type="ECO:0000256" key="7">
    <source>
        <dbReference type="ARBA" id="ARBA00023136"/>
    </source>
</evidence>
<keyword evidence="4" id="KW-1003">Cell membrane</keyword>
<evidence type="ECO:0000313" key="10">
    <source>
        <dbReference type="Proteomes" id="UP001241747"/>
    </source>
</evidence>
<comment type="similarity">
    <text evidence="2">Belongs to the binding-protein-dependent transport system permease family. FecCD subfamily.</text>
</comment>
<dbReference type="PANTHER" id="PTHR30472:SF25">
    <property type="entry name" value="ABC TRANSPORTER PERMEASE PROTEIN MJ0876-RELATED"/>
    <property type="match status" value="1"/>
</dbReference>
<organism evidence="9 10">
    <name type="scientific">Xanthobacter agilis</name>
    <dbReference type="NCBI Taxonomy" id="47492"/>
    <lineage>
        <taxon>Bacteria</taxon>
        <taxon>Pseudomonadati</taxon>
        <taxon>Pseudomonadota</taxon>
        <taxon>Alphaproteobacteria</taxon>
        <taxon>Hyphomicrobiales</taxon>
        <taxon>Xanthobacteraceae</taxon>
        <taxon>Xanthobacter</taxon>
    </lineage>
</organism>
<evidence type="ECO:0000256" key="1">
    <source>
        <dbReference type="ARBA" id="ARBA00004651"/>
    </source>
</evidence>
<feature type="transmembrane region" description="Helical" evidence="8">
    <location>
        <begin position="24"/>
        <end position="48"/>
    </location>
</feature>
<proteinExistence type="inferred from homology"/>
<dbReference type="EMBL" id="JAUSVY010000007">
    <property type="protein sequence ID" value="MDQ0506250.1"/>
    <property type="molecule type" value="Genomic_DNA"/>
</dbReference>
<feature type="transmembrane region" description="Helical" evidence="8">
    <location>
        <begin position="160"/>
        <end position="180"/>
    </location>
</feature>
<evidence type="ECO:0000256" key="6">
    <source>
        <dbReference type="ARBA" id="ARBA00022989"/>
    </source>
</evidence>
<accession>A0ABU0LGQ2</accession>
<protein>
    <submittedName>
        <fullName evidence="9">Iron complex transport system permease protein</fullName>
    </submittedName>
</protein>
<sequence>MMGGGAADHGGTGPARLRHLSQPVLLGLLGALTLALFALSLAIGYAPIDWGAALHDILSGRHGLDALVLVELRLPRALLGVLVGFSLGLTGAALQGLMRNPLADPGVVGVSGAAALGAVTAFYFGAAALFSLALPLGGLAGAALATAVLLGLARRGASTTALILAGVALNSFAGALTALALNLSPSPYATLEIVFWLMGSLSDRSLQHVLLALPFIMVGAVLVLSTARGLDALTLGEETAESLGFSLPRLRLVAIAGTAAMIGASVAVSGAIGFVGLVVPHLLRPLVGHRPGRLLLASALAGAALTLGADVLVRLIPTRPELKLGVVTALIGAPFFLVLLRRLGTETE</sequence>
<keyword evidence="6 8" id="KW-1133">Transmembrane helix</keyword>
<evidence type="ECO:0000256" key="4">
    <source>
        <dbReference type="ARBA" id="ARBA00022475"/>
    </source>
</evidence>
<evidence type="ECO:0000256" key="2">
    <source>
        <dbReference type="ARBA" id="ARBA00007935"/>
    </source>
</evidence>